<accession>B1JFR8</accession>
<dbReference type="AlphaFoldDB" id="B1JFR8"/>
<name>B1JFR8_PSEPW</name>
<reference evidence="1" key="1">
    <citation type="submission" date="2008-02" db="EMBL/GenBank/DDBJ databases">
        <title>Complete sequence of Psuedomonas putida W619.</title>
        <authorList>
            <consortium name="US DOE Joint Genome Institute"/>
            <person name="Copeland A."/>
            <person name="Lucas S."/>
            <person name="Lapidus A."/>
            <person name="Barry K."/>
            <person name="Detter J.C."/>
            <person name="Glavina del Rio T."/>
            <person name="Dalin E."/>
            <person name="Tice H."/>
            <person name="Pitluck S."/>
            <person name="Chain P."/>
            <person name="Malfatti S."/>
            <person name="Shin M."/>
            <person name="Vergez L."/>
            <person name="Schmutz J."/>
            <person name="Larimer F."/>
            <person name="Land M."/>
            <person name="Hauser L."/>
            <person name="Kyrpides N."/>
            <person name="Kim E."/>
            <person name="Taghavi S."/>
            <person name="Vangronsveld D."/>
            <person name="van der Lelie D."/>
            <person name="Richardson P."/>
        </authorList>
    </citation>
    <scope>NUCLEOTIDE SEQUENCE</scope>
    <source>
        <strain evidence="1">W619</strain>
    </source>
</reference>
<gene>
    <name evidence="1" type="ordered locus">PputW619_5176</name>
</gene>
<proteinExistence type="predicted"/>
<dbReference type="HOGENOM" id="CLU_217631_0_0_6"/>
<dbReference type="KEGG" id="ppw:PputW619_5176"/>
<evidence type="ECO:0000313" key="1">
    <source>
        <dbReference type="EMBL" id="ACA75652.1"/>
    </source>
</evidence>
<sequence length="45" mass="4786">MAGIDSATEPCPMQTMGMEMMAGMDHACCQDQDLGKTGDHTNPAR</sequence>
<dbReference type="STRING" id="390235.PputW619_5176"/>
<organism evidence="1">
    <name type="scientific">Pseudomonas putida (strain W619)</name>
    <dbReference type="NCBI Taxonomy" id="390235"/>
    <lineage>
        <taxon>Bacteria</taxon>
        <taxon>Pseudomonadati</taxon>
        <taxon>Pseudomonadota</taxon>
        <taxon>Gammaproteobacteria</taxon>
        <taxon>Pseudomonadales</taxon>
        <taxon>Pseudomonadaceae</taxon>
        <taxon>Pseudomonas</taxon>
    </lineage>
</organism>
<protein>
    <submittedName>
        <fullName evidence="1">Uncharacterized protein</fullName>
    </submittedName>
</protein>
<dbReference type="EMBL" id="CP000949">
    <property type="protein sequence ID" value="ACA75652.1"/>
    <property type="molecule type" value="Genomic_DNA"/>
</dbReference>